<evidence type="ECO:0000256" key="5">
    <source>
        <dbReference type="ARBA" id="ARBA00022777"/>
    </source>
</evidence>
<feature type="domain" description="Histidine kinase/HSP90-like ATPase" evidence="10">
    <location>
        <begin position="317"/>
        <end position="405"/>
    </location>
</feature>
<dbReference type="PANTHER" id="PTHR24421:SF37">
    <property type="entry name" value="SENSOR HISTIDINE KINASE NARS"/>
    <property type="match status" value="1"/>
</dbReference>
<dbReference type="InterPro" id="IPR003594">
    <property type="entry name" value="HATPase_dom"/>
</dbReference>
<keyword evidence="8 9" id="KW-0472">Membrane</keyword>
<keyword evidence="2" id="KW-1003">Cell membrane</keyword>
<evidence type="ECO:0000256" key="3">
    <source>
        <dbReference type="ARBA" id="ARBA00022679"/>
    </source>
</evidence>
<organism evidence="11 12">
    <name type="scientific">Mycolicibacterium peregrinum</name>
    <name type="common">Mycobacterium peregrinum</name>
    <dbReference type="NCBI Taxonomy" id="43304"/>
    <lineage>
        <taxon>Bacteria</taxon>
        <taxon>Bacillati</taxon>
        <taxon>Actinomycetota</taxon>
        <taxon>Actinomycetes</taxon>
        <taxon>Mycobacteriales</taxon>
        <taxon>Mycobacteriaceae</taxon>
        <taxon>Mycolicibacterium</taxon>
    </lineage>
</organism>
<evidence type="ECO:0000256" key="6">
    <source>
        <dbReference type="ARBA" id="ARBA00022989"/>
    </source>
</evidence>
<dbReference type="Proteomes" id="UP000093902">
    <property type="component" value="Unassembled WGS sequence"/>
</dbReference>
<evidence type="ECO:0000256" key="8">
    <source>
        <dbReference type="ARBA" id="ARBA00023136"/>
    </source>
</evidence>
<comment type="caution">
    <text evidence="11">The sequence shown here is derived from an EMBL/GenBank/DDBJ whole genome shotgun (WGS) entry which is preliminary data.</text>
</comment>
<reference evidence="12" key="1">
    <citation type="submission" date="2016-06" db="EMBL/GenBank/DDBJ databases">
        <authorList>
            <person name="Sutton G."/>
            <person name="Brinkac L."/>
            <person name="Sanka R."/>
            <person name="Adams M."/>
            <person name="Lau E."/>
            <person name="Mehaffy C."/>
            <person name="Tameris M."/>
            <person name="Hatherill M."/>
            <person name="Hanekom W."/>
            <person name="Mahomed H."/>
            <person name="Mcshane H."/>
        </authorList>
    </citation>
    <scope>NUCLEOTIDE SEQUENCE [LARGE SCALE GENOMIC DNA]</scope>
    <source>
        <strain evidence="12">852002-51209_SCH5440388</strain>
    </source>
</reference>
<feature type="transmembrane region" description="Helical" evidence="9">
    <location>
        <begin position="165"/>
        <end position="185"/>
    </location>
</feature>
<dbReference type="EMBL" id="LZSO01000029">
    <property type="protein sequence ID" value="OBB27666.1"/>
    <property type="molecule type" value="Genomic_DNA"/>
</dbReference>
<dbReference type="GO" id="GO:0016301">
    <property type="term" value="F:kinase activity"/>
    <property type="evidence" value="ECO:0007669"/>
    <property type="project" value="UniProtKB-KW"/>
</dbReference>
<feature type="transmembrane region" description="Helical" evidence="9">
    <location>
        <begin position="120"/>
        <end position="153"/>
    </location>
</feature>
<keyword evidence="3" id="KW-0808">Transferase</keyword>
<proteinExistence type="predicted"/>
<evidence type="ECO:0000256" key="9">
    <source>
        <dbReference type="SAM" id="Phobius"/>
    </source>
</evidence>
<evidence type="ECO:0000313" key="11">
    <source>
        <dbReference type="EMBL" id="OBB27666.1"/>
    </source>
</evidence>
<dbReference type="GO" id="GO:0000160">
    <property type="term" value="P:phosphorelay signal transduction system"/>
    <property type="evidence" value="ECO:0007669"/>
    <property type="project" value="UniProtKB-KW"/>
</dbReference>
<evidence type="ECO:0000313" key="12">
    <source>
        <dbReference type="Proteomes" id="UP000093902"/>
    </source>
</evidence>
<accession>A0A1A0QZT6</accession>
<name>A0A1A0QZT6_MYCPR</name>
<dbReference type="Pfam" id="PF02518">
    <property type="entry name" value="HATPase_c"/>
    <property type="match status" value="1"/>
</dbReference>
<dbReference type="CDD" id="cd16917">
    <property type="entry name" value="HATPase_UhpB-NarQ-NarX-like"/>
    <property type="match status" value="1"/>
</dbReference>
<feature type="transmembrane region" description="Helical" evidence="9">
    <location>
        <begin position="81"/>
        <end position="100"/>
    </location>
</feature>
<feature type="transmembrane region" description="Helical" evidence="9">
    <location>
        <begin position="20"/>
        <end position="40"/>
    </location>
</feature>
<gene>
    <name evidence="11" type="ORF">A5792_22665</name>
</gene>
<dbReference type="SUPFAM" id="SSF55874">
    <property type="entry name" value="ATPase domain of HSP90 chaperone/DNA topoisomerase II/histidine kinase"/>
    <property type="match status" value="1"/>
</dbReference>
<keyword evidence="5 11" id="KW-0418">Kinase</keyword>
<evidence type="ECO:0000256" key="1">
    <source>
        <dbReference type="ARBA" id="ARBA00004651"/>
    </source>
</evidence>
<comment type="subcellular location">
    <subcellularLocation>
        <location evidence="1">Cell membrane</location>
        <topology evidence="1">Multi-pass membrane protein</topology>
    </subcellularLocation>
</comment>
<dbReference type="PANTHER" id="PTHR24421">
    <property type="entry name" value="NITRATE/NITRITE SENSOR PROTEIN NARX-RELATED"/>
    <property type="match status" value="1"/>
</dbReference>
<dbReference type="OrthoDB" id="5243952at2"/>
<keyword evidence="7" id="KW-0902">Two-component regulatory system</keyword>
<evidence type="ECO:0000256" key="7">
    <source>
        <dbReference type="ARBA" id="ARBA00023012"/>
    </source>
</evidence>
<evidence type="ECO:0000256" key="4">
    <source>
        <dbReference type="ARBA" id="ARBA00022692"/>
    </source>
</evidence>
<keyword evidence="6 9" id="KW-1133">Transmembrane helix</keyword>
<dbReference type="GO" id="GO:0005886">
    <property type="term" value="C:plasma membrane"/>
    <property type="evidence" value="ECO:0007669"/>
    <property type="project" value="UniProtKB-SubCell"/>
</dbReference>
<dbReference type="InterPro" id="IPR036890">
    <property type="entry name" value="HATPase_C_sf"/>
</dbReference>
<evidence type="ECO:0000256" key="2">
    <source>
        <dbReference type="ARBA" id="ARBA00022475"/>
    </source>
</evidence>
<evidence type="ECO:0000259" key="10">
    <source>
        <dbReference type="Pfam" id="PF02518"/>
    </source>
</evidence>
<dbReference type="InterPro" id="IPR050482">
    <property type="entry name" value="Sensor_HK_TwoCompSys"/>
</dbReference>
<keyword evidence="4 9" id="KW-0812">Transmembrane</keyword>
<dbReference type="AlphaFoldDB" id="A0A1A0QZT6"/>
<dbReference type="STRING" id="43304.GCA_001403655_05563"/>
<dbReference type="RefSeq" id="WP_064933072.1">
    <property type="nucleotide sequence ID" value="NZ_LZSO01000029.1"/>
</dbReference>
<dbReference type="Gene3D" id="3.30.565.10">
    <property type="entry name" value="Histidine kinase-like ATPase, C-terminal domain"/>
    <property type="match status" value="1"/>
</dbReference>
<protein>
    <submittedName>
        <fullName evidence="11">Histidine kinase</fullName>
    </submittedName>
</protein>
<feature type="transmembrane region" description="Helical" evidence="9">
    <location>
        <begin position="52"/>
        <end position="69"/>
    </location>
</feature>
<sequence length="426" mass="45896">MPERDEASEPTTDNSVRRGLLLQLALRMLMAMFIGVALLSQPPHSNVWLHRAIFVGYVAAVSGWSWWTLRSADRLGDGTRRSVALLMLCVDLLAVAIISTETGISSAETWTSDVVQHGLFLIPLIAAAQLDPVVSATIAVPTVVTFFVVSWVDKAANGNEPWGSILARTAVLFGLAAGSVALSWIQQSRTRTITSLGLERTRLLEEVINLEKRERQSLSERLHDGALQYVLVARRDMEEVRDGSVDGMDRVDFALAESSRLLRDVVRELHPEVLARAGLKAAMTSLADGIATRTNLAVQLDADGWPDDLRTDADHLIYSAAREFSTNVIKHAQAKNLRFTLGYNGIQAAMCIADDGVGIPPERLAQSVEDGHIGFASICAKVLAAGGTFVVTGTPGTTVSISVPAKGPADANGAFAAKRPPNLQMR</sequence>